<reference evidence="3" key="2">
    <citation type="submission" date="2021-05" db="UniProtKB">
        <authorList>
            <consortium name="EnsemblPlants"/>
        </authorList>
    </citation>
    <scope>IDENTIFICATION</scope>
    <source>
        <strain evidence="3">subsp. malaccensis</strain>
    </source>
</reference>
<dbReference type="InterPro" id="IPR029262">
    <property type="entry name" value="RPOL_N"/>
</dbReference>
<protein>
    <submittedName>
        <fullName evidence="2">(wild Malaysian banana) hypothetical protein</fullName>
    </submittedName>
</protein>
<evidence type="ECO:0000313" key="2">
    <source>
        <dbReference type="EMBL" id="CAG1858122.1"/>
    </source>
</evidence>
<dbReference type="PANTHER" id="PTHR10102">
    <property type="entry name" value="DNA-DIRECTED RNA POLYMERASE, MITOCHONDRIAL"/>
    <property type="match status" value="1"/>
</dbReference>
<dbReference type="GO" id="GO:0006351">
    <property type="term" value="P:DNA-templated transcription"/>
    <property type="evidence" value="ECO:0007669"/>
    <property type="project" value="InterPro"/>
</dbReference>
<dbReference type="InParanoid" id="A0A804HNN2"/>
<accession>A0A804HNN2</accession>
<evidence type="ECO:0000313" key="3">
    <source>
        <dbReference type="EnsemblPlants" id="Ma01_p00240.1"/>
    </source>
</evidence>
<dbReference type="AlphaFoldDB" id="A0A804HNN2"/>
<dbReference type="GO" id="GO:0003677">
    <property type="term" value="F:DNA binding"/>
    <property type="evidence" value="ECO:0007669"/>
    <property type="project" value="InterPro"/>
</dbReference>
<gene>
    <name evidence="2" type="ORF">GSMUA_284170.1</name>
</gene>
<sequence length="74" mass="9041">MRARKYYVLRQRQIKIETDAWEQAAKEYKELLTNMCERKLAPNLPYVKSLFLGWFEPLRDRIAMEQEQCRGFKI</sequence>
<organism evidence="3 4">
    <name type="scientific">Musa acuminata subsp. malaccensis</name>
    <name type="common">Wild banana</name>
    <name type="synonym">Musa malaccensis</name>
    <dbReference type="NCBI Taxonomy" id="214687"/>
    <lineage>
        <taxon>Eukaryota</taxon>
        <taxon>Viridiplantae</taxon>
        <taxon>Streptophyta</taxon>
        <taxon>Embryophyta</taxon>
        <taxon>Tracheophyta</taxon>
        <taxon>Spermatophyta</taxon>
        <taxon>Magnoliopsida</taxon>
        <taxon>Liliopsida</taxon>
        <taxon>Zingiberales</taxon>
        <taxon>Musaceae</taxon>
        <taxon>Musa</taxon>
    </lineage>
</organism>
<dbReference type="Gramene" id="Ma01_t00240.1">
    <property type="protein sequence ID" value="Ma01_p00240.1"/>
    <property type="gene ID" value="Ma01_g00240"/>
</dbReference>
<proteinExistence type="predicted"/>
<dbReference type="InterPro" id="IPR037159">
    <property type="entry name" value="RNA_POL_N_sf"/>
</dbReference>
<dbReference type="Proteomes" id="UP000012960">
    <property type="component" value="Unplaced"/>
</dbReference>
<dbReference type="Gene3D" id="1.10.1320.10">
    <property type="entry name" value="DNA-directed RNA polymerase, N-terminal domain"/>
    <property type="match status" value="1"/>
</dbReference>
<name>A0A804HNN2_MUSAM</name>
<dbReference type="Pfam" id="PF14700">
    <property type="entry name" value="RPOL_N"/>
    <property type="match status" value="1"/>
</dbReference>
<dbReference type="InterPro" id="IPR002092">
    <property type="entry name" value="DNA-dir_Rpol_phage-type"/>
</dbReference>
<feature type="domain" description="DNA-directed RNA polymerase N-terminal" evidence="1">
    <location>
        <begin position="12"/>
        <end position="70"/>
    </location>
</feature>
<keyword evidence="4" id="KW-1185">Reference proteome</keyword>
<dbReference type="InterPro" id="IPR043502">
    <property type="entry name" value="DNA/RNA_pol_sf"/>
</dbReference>
<dbReference type="SUPFAM" id="SSF56672">
    <property type="entry name" value="DNA/RNA polymerases"/>
    <property type="match status" value="1"/>
</dbReference>
<dbReference type="GO" id="GO:0003899">
    <property type="term" value="F:DNA-directed RNA polymerase activity"/>
    <property type="evidence" value="ECO:0007669"/>
    <property type="project" value="InterPro"/>
</dbReference>
<reference evidence="2" key="1">
    <citation type="submission" date="2021-03" db="EMBL/GenBank/DDBJ databases">
        <authorList>
            <consortium name="Genoscope - CEA"/>
            <person name="William W."/>
        </authorList>
    </citation>
    <scope>NUCLEOTIDE SEQUENCE</scope>
    <source>
        <strain evidence="2">Doubled-haploid Pahang</strain>
    </source>
</reference>
<dbReference type="PANTHER" id="PTHR10102:SF0">
    <property type="entry name" value="DNA-DIRECTED RNA POLYMERASE, MITOCHONDRIAL"/>
    <property type="match status" value="1"/>
</dbReference>
<evidence type="ECO:0000313" key="4">
    <source>
        <dbReference type="Proteomes" id="UP000012960"/>
    </source>
</evidence>
<dbReference type="EMBL" id="HG996466">
    <property type="protein sequence ID" value="CAG1858122.1"/>
    <property type="molecule type" value="Genomic_DNA"/>
</dbReference>
<dbReference type="EnsemblPlants" id="Ma01_t00240.1">
    <property type="protein sequence ID" value="Ma01_p00240.1"/>
    <property type="gene ID" value="Ma01_g00240"/>
</dbReference>
<evidence type="ECO:0000259" key="1">
    <source>
        <dbReference type="Pfam" id="PF14700"/>
    </source>
</evidence>